<keyword evidence="3" id="KW-1185">Reference proteome</keyword>
<protein>
    <recommendedName>
        <fullName evidence="4">Flp pilus-assembly TadE/G-like</fullName>
    </recommendedName>
</protein>
<name>A0A1I1AVI5_9CELL</name>
<evidence type="ECO:0000256" key="1">
    <source>
        <dbReference type="SAM" id="Phobius"/>
    </source>
</evidence>
<accession>A0A1I1AVI5</accession>
<proteinExistence type="predicted"/>
<keyword evidence="1" id="KW-0812">Transmembrane</keyword>
<organism evidence="2 3">
    <name type="scientific">Cellulomonas marina</name>
    <dbReference type="NCBI Taxonomy" id="988821"/>
    <lineage>
        <taxon>Bacteria</taxon>
        <taxon>Bacillati</taxon>
        <taxon>Actinomycetota</taxon>
        <taxon>Actinomycetes</taxon>
        <taxon>Micrococcales</taxon>
        <taxon>Cellulomonadaceae</taxon>
        <taxon>Cellulomonas</taxon>
    </lineage>
</organism>
<dbReference type="RefSeq" id="WP_090034940.1">
    <property type="nucleotide sequence ID" value="NZ_BONM01000014.1"/>
</dbReference>
<reference evidence="2 3" key="1">
    <citation type="submission" date="2016-10" db="EMBL/GenBank/DDBJ databases">
        <authorList>
            <person name="de Groot N.N."/>
        </authorList>
    </citation>
    <scope>NUCLEOTIDE SEQUENCE [LARGE SCALE GENOMIC DNA]</scope>
    <source>
        <strain evidence="2 3">CGMCC 4.6945</strain>
    </source>
</reference>
<feature type="transmembrane region" description="Helical" evidence="1">
    <location>
        <begin position="12"/>
        <end position="33"/>
    </location>
</feature>
<evidence type="ECO:0000313" key="2">
    <source>
        <dbReference type="EMBL" id="SFB40350.1"/>
    </source>
</evidence>
<evidence type="ECO:0008006" key="4">
    <source>
        <dbReference type="Google" id="ProtNLM"/>
    </source>
</evidence>
<sequence length="141" mass="14282">MTRRRLTDDDRGDASIMLIVVMVALIAMVGLVVDVGGRLHAADQAAYVARQAARAAGQQIETAQAQDGVRPDVTNSGAQAAANAVIGASGMTGAVDVSGQTVTVTVTTTYTPQLLGIVGAGTWNVTSSASARVARGITEEG</sequence>
<keyword evidence="1" id="KW-1133">Transmembrane helix</keyword>
<gene>
    <name evidence="2" type="ORF">SAMN05421867_12149</name>
</gene>
<dbReference type="AlphaFoldDB" id="A0A1I1AVI5"/>
<evidence type="ECO:0000313" key="3">
    <source>
        <dbReference type="Proteomes" id="UP000199012"/>
    </source>
</evidence>
<dbReference type="STRING" id="988821.SAMN05421867_12149"/>
<dbReference type="Proteomes" id="UP000199012">
    <property type="component" value="Unassembled WGS sequence"/>
</dbReference>
<keyword evidence="1" id="KW-0472">Membrane</keyword>
<dbReference type="EMBL" id="FOKA01000021">
    <property type="protein sequence ID" value="SFB40350.1"/>
    <property type="molecule type" value="Genomic_DNA"/>
</dbReference>